<evidence type="ECO:0000313" key="4">
    <source>
        <dbReference type="Proteomes" id="UP001432071"/>
    </source>
</evidence>
<keyword evidence="1" id="KW-0723">Serine/threonine-protein kinase</keyword>
<keyword evidence="4" id="KW-1185">Reference proteome</keyword>
<protein>
    <submittedName>
        <fullName evidence="3">ATP-binding protein</fullName>
    </submittedName>
</protein>
<dbReference type="InterPro" id="IPR036890">
    <property type="entry name" value="HATPase_C_sf"/>
</dbReference>
<dbReference type="SUPFAM" id="SSF55874">
    <property type="entry name" value="ATPase domain of HSP90 chaperone/DNA topoisomerase II/histidine kinase"/>
    <property type="match status" value="1"/>
</dbReference>
<keyword evidence="3" id="KW-0067">ATP-binding</keyword>
<name>A0ABZ1QS38_9ACTN</name>
<keyword evidence="3" id="KW-0547">Nucleotide-binding</keyword>
<feature type="domain" description="Histidine kinase/HSP90-like ATPase" evidence="2">
    <location>
        <begin position="21"/>
        <end position="130"/>
    </location>
</feature>
<dbReference type="Pfam" id="PF13581">
    <property type="entry name" value="HATPase_c_2"/>
    <property type="match status" value="1"/>
</dbReference>
<dbReference type="EMBL" id="CP108038">
    <property type="protein sequence ID" value="WUN85499.1"/>
    <property type="molecule type" value="Genomic_DNA"/>
</dbReference>
<dbReference type="PANTHER" id="PTHR35526">
    <property type="entry name" value="ANTI-SIGMA-F FACTOR RSBW-RELATED"/>
    <property type="match status" value="1"/>
</dbReference>
<dbReference type="Proteomes" id="UP001432071">
    <property type="component" value="Chromosome"/>
</dbReference>
<dbReference type="InterPro" id="IPR050267">
    <property type="entry name" value="Anti-sigma-factor_SerPK"/>
</dbReference>
<dbReference type="GO" id="GO:0005524">
    <property type="term" value="F:ATP binding"/>
    <property type="evidence" value="ECO:0007669"/>
    <property type="project" value="UniProtKB-KW"/>
</dbReference>
<keyword evidence="1" id="KW-0808">Transferase</keyword>
<dbReference type="InterPro" id="IPR003594">
    <property type="entry name" value="HATPase_dom"/>
</dbReference>
<dbReference type="PANTHER" id="PTHR35526:SF3">
    <property type="entry name" value="ANTI-SIGMA-F FACTOR RSBW"/>
    <property type="match status" value="1"/>
</dbReference>
<proteinExistence type="predicted"/>
<keyword evidence="1" id="KW-0418">Kinase</keyword>
<sequence length="147" mass="15070">MRGEELAPARAGTARVTTAAAARAHVRAVVDACWNATARPAVERDIIDLLLVASELVANAVRHGGGLAGFEASPAADGIRLAVHDHSDVVPEAAYGPGALPAGHHGSGYGWPLIIRLARDISISPRPSGGKTISVFVPIRTDSGEAS</sequence>
<evidence type="ECO:0000259" key="2">
    <source>
        <dbReference type="Pfam" id="PF13581"/>
    </source>
</evidence>
<dbReference type="CDD" id="cd16936">
    <property type="entry name" value="HATPase_RsbW-like"/>
    <property type="match status" value="1"/>
</dbReference>
<accession>A0ABZ1QS38</accession>
<evidence type="ECO:0000256" key="1">
    <source>
        <dbReference type="ARBA" id="ARBA00022527"/>
    </source>
</evidence>
<dbReference type="GeneID" id="93760331"/>
<dbReference type="Gene3D" id="3.30.565.10">
    <property type="entry name" value="Histidine kinase-like ATPase, C-terminal domain"/>
    <property type="match status" value="1"/>
</dbReference>
<dbReference type="RefSeq" id="WP_150474134.1">
    <property type="nucleotide sequence ID" value="NZ_CP108038.1"/>
</dbReference>
<organism evidence="3 4">
    <name type="scientific">Streptomyces bobili</name>
    <dbReference type="NCBI Taxonomy" id="67280"/>
    <lineage>
        <taxon>Bacteria</taxon>
        <taxon>Bacillati</taxon>
        <taxon>Actinomycetota</taxon>
        <taxon>Actinomycetes</taxon>
        <taxon>Kitasatosporales</taxon>
        <taxon>Streptomycetaceae</taxon>
        <taxon>Streptomyces</taxon>
    </lineage>
</organism>
<reference evidence="3" key="1">
    <citation type="submission" date="2022-10" db="EMBL/GenBank/DDBJ databases">
        <title>The complete genomes of actinobacterial strains from the NBC collection.</title>
        <authorList>
            <person name="Joergensen T.S."/>
            <person name="Alvarez Arevalo M."/>
            <person name="Sterndorff E.B."/>
            <person name="Faurdal D."/>
            <person name="Vuksanovic O."/>
            <person name="Mourched A.-S."/>
            <person name="Charusanti P."/>
            <person name="Shaw S."/>
            <person name="Blin K."/>
            <person name="Weber T."/>
        </authorList>
    </citation>
    <scope>NUCLEOTIDE SEQUENCE</scope>
    <source>
        <strain evidence="3">NBC_00302</strain>
    </source>
</reference>
<gene>
    <name evidence="3" type="ORF">OHT53_05170</name>
</gene>
<evidence type="ECO:0000313" key="3">
    <source>
        <dbReference type="EMBL" id="WUN85499.1"/>
    </source>
</evidence>